<dbReference type="InterPro" id="IPR002524">
    <property type="entry name" value="Cation_efflux"/>
</dbReference>
<evidence type="ECO:0000313" key="10">
    <source>
        <dbReference type="Proteomes" id="UP000077202"/>
    </source>
</evidence>
<dbReference type="EMBL" id="LVLJ01002190">
    <property type="protein sequence ID" value="OAE26339.1"/>
    <property type="molecule type" value="Genomic_DNA"/>
</dbReference>
<sequence>MQQRSLLRQESGSSRPSSPCKPHLVPPSSFHLNIWDLPGESVKSAASARSIVCVCSRPAVGSSRPNNPFPSARFIPNGHRLSVGGQLPVLSRLICRRRRLWRANAAGDKALLWYFSSILEILSGTSDDDWLDAEEGGELGKCESVSWMPEQCWRSLILQVFYPSQGLDCRVPLIQRRWAGLAKAGECRREKDDGMKMTTPWEKFQGSLEIPADSGGASGFESLPLTPPRTVKDQDESQSASPRFASLPPIRTERTFSFNQGGTAIPSPLGAPAFPNQGGGDYRYSRVLPSSPSPVVTAEREYRGALSRNSSFNYSSDKLNRSPHASDKPPIPIFTRTHSSKTTLSRTLSMSKDSLAPNSLNRLLSLEKGENWKWSPNSDDVSRDDLYVSNEMEYEMASNKSHQDASSLTIGKILKYGSSSTKKLFVLIILNFAYSATEFLIGLFTSQIGLVSDSFHLTFGCGVLTFSLVAMVLSKNSPDSIYTYGYKRLEVLAGFTNALFLLFLSFSLAVEALHAFVQDESEHNYARVRVVYRKAEDINNHSICLHVLSDSIRSAGVVLASWLLTLGVKYAETLCLGLVAVAVFSTTMPLFVASGGVLLQMAPSGVSPSALMKCQRQILLLDEVVDCYKARFWDIVPGGVVGTLVIQVKPGADEQKILKHVHSVFNDIGVKDLTVQIESSNHDEAIPRT</sequence>
<feature type="compositionally biased region" description="Polar residues" evidence="6">
    <location>
        <begin position="1"/>
        <end position="17"/>
    </location>
</feature>
<feature type="transmembrane region" description="Helical" evidence="7">
    <location>
        <begin position="576"/>
        <end position="599"/>
    </location>
</feature>
<organism evidence="9 10">
    <name type="scientific">Marchantia polymorpha subsp. ruderalis</name>
    <dbReference type="NCBI Taxonomy" id="1480154"/>
    <lineage>
        <taxon>Eukaryota</taxon>
        <taxon>Viridiplantae</taxon>
        <taxon>Streptophyta</taxon>
        <taxon>Embryophyta</taxon>
        <taxon>Marchantiophyta</taxon>
        <taxon>Marchantiopsida</taxon>
        <taxon>Marchantiidae</taxon>
        <taxon>Marchantiales</taxon>
        <taxon>Marchantiaceae</taxon>
        <taxon>Marchantia</taxon>
    </lineage>
</organism>
<proteinExistence type="predicted"/>
<evidence type="ECO:0000256" key="3">
    <source>
        <dbReference type="ARBA" id="ARBA00022692"/>
    </source>
</evidence>
<feature type="region of interest" description="Disordered" evidence="6">
    <location>
        <begin position="310"/>
        <end position="336"/>
    </location>
</feature>
<feature type="transmembrane region" description="Helical" evidence="7">
    <location>
        <begin position="424"/>
        <end position="448"/>
    </location>
</feature>
<reference evidence="9" key="1">
    <citation type="submission" date="2016-03" db="EMBL/GenBank/DDBJ databases">
        <title>Mechanisms controlling the formation of the plant cell surface in tip-growing cells are functionally conserved among land plants.</title>
        <authorList>
            <person name="Honkanen S."/>
            <person name="Jones V.A."/>
            <person name="Morieri G."/>
            <person name="Champion C."/>
            <person name="Hetherington A.J."/>
            <person name="Kelly S."/>
            <person name="Saint-Marcoux D."/>
            <person name="Proust H."/>
            <person name="Prescott H."/>
            <person name="Dolan L."/>
        </authorList>
    </citation>
    <scope>NUCLEOTIDE SEQUENCE [LARGE SCALE GENOMIC DNA]</scope>
    <source>
        <tissue evidence="9">Whole gametophyte</tissue>
    </source>
</reference>
<feature type="transmembrane region" description="Helical" evidence="7">
    <location>
        <begin position="454"/>
        <end position="473"/>
    </location>
</feature>
<comment type="subcellular location">
    <subcellularLocation>
        <location evidence="1">Membrane</location>
        <topology evidence="1">Multi-pass membrane protein</topology>
    </subcellularLocation>
</comment>
<dbReference type="InterPro" id="IPR045316">
    <property type="entry name" value="Msc2-like"/>
</dbReference>
<keyword evidence="2" id="KW-0813">Transport</keyword>
<feature type="region of interest" description="Disordered" evidence="6">
    <location>
        <begin position="215"/>
        <end position="277"/>
    </location>
</feature>
<dbReference type="Pfam" id="PF01545">
    <property type="entry name" value="Cation_efflux"/>
    <property type="match status" value="1"/>
</dbReference>
<dbReference type="GO" id="GO:0006882">
    <property type="term" value="P:intracellular zinc ion homeostasis"/>
    <property type="evidence" value="ECO:0007669"/>
    <property type="project" value="InterPro"/>
</dbReference>
<accession>A0A176VZW9</accession>
<dbReference type="PANTHER" id="PTHR45755:SF3">
    <property type="entry name" value="METAL TOLERANCE PROTEIN C2"/>
    <property type="match status" value="1"/>
</dbReference>
<feature type="transmembrane region" description="Helical" evidence="7">
    <location>
        <begin position="494"/>
        <end position="517"/>
    </location>
</feature>
<evidence type="ECO:0000259" key="8">
    <source>
        <dbReference type="Pfam" id="PF01545"/>
    </source>
</evidence>
<feature type="region of interest" description="Disordered" evidence="6">
    <location>
        <begin position="1"/>
        <end position="22"/>
    </location>
</feature>
<evidence type="ECO:0000256" key="1">
    <source>
        <dbReference type="ARBA" id="ARBA00004141"/>
    </source>
</evidence>
<name>A0A176VZW9_MARPO</name>
<dbReference type="GO" id="GO:0016020">
    <property type="term" value="C:membrane"/>
    <property type="evidence" value="ECO:0007669"/>
    <property type="project" value="UniProtKB-SubCell"/>
</dbReference>
<dbReference type="NCBIfam" id="TIGR01297">
    <property type="entry name" value="CDF"/>
    <property type="match status" value="1"/>
</dbReference>
<dbReference type="Gene3D" id="1.20.1510.10">
    <property type="entry name" value="Cation efflux protein transmembrane domain"/>
    <property type="match status" value="1"/>
</dbReference>
<dbReference type="Proteomes" id="UP000077202">
    <property type="component" value="Unassembled WGS sequence"/>
</dbReference>
<feature type="domain" description="Cation efflux protein transmembrane" evidence="8">
    <location>
        <begin position="424"/>
        <end position="599"/>
    </location>
</feature>
<gene>
    <name evidence="9" type="ORF">AXG93_4324s1050</name>
</gene>
<keyword evidence="3 7" id="KW-0812">Transmembrane</keyword>
<dbReference type="InterPro" id="IPR058533">
    <property type="entry name" value="Cation_efflux_TM"/>
</dbReference>
<dbReference type="InterPro" id="IPR027469">
    <property type="entry name" value="Cation_efflux_TMD_sf"/>
</dbReference>
<dbReference type="PANTHER" id="PTHR45755">
    <property type="match status" value="1"/>
</dbReference>
<evidence type="ECO:0000256" key="4">
    <source>
        <dbReference type="ARBA" id="ARBA00022989"/>
    </source>
</evidence>
<evidence type="ECO:0000256" key="5">
    <source>
        <dbReference type="ARBA" id="ARBA00023136"/>
    </source>
</evidence>
<dbReference type="AlphaFoldDB" id="A0A176VZW9"/>
<dbReference type="SUPFAM" id="SSF161111">
    <property type="entry name" value="Cation efflux protein transmembrane domain-like"/>
    <property type="match status" value="1"/>
</dbReference>
<keyword evidence="10" id="KW-1185">Reference proteome</keyword>
<evidence type="ECO:0000256" key="2">
    <source>
        <dbReference type="ARBA" id="ARBA00022448"/>
    </source>
</evidence>
<dbReference type="GO" id="GO:0005794">
    <property type="term" value="C:Golgi apparatus"/>
    <property type="evidence" value="ECO:0007669"/>
    <property type="project" value="TreeGrafter"/>
</dbReference>
<evidence type="ECO:0000313" key="9">
    <source>
        <dbReference type="EMBL" id="OAE26339.1"/>
    </source>
</evidence>
<dbReference type="GO" id="GO:0005385">
    <property type="term" value="F:zinc ion transmembrane transporter activity"/>
    <property type="evidence" value="ECO:0007669"/>
    <property type="project" value="InterPro"/>
</dbReference>
<keyword evidence="4 7" id="KW-1133">Transmembrane helix</keyword>
<comment type="caution">
    <text evidence="9">The sequence shown here is derived from an EMBL/GenBank/DDBJ whole genome shotgun (WGS) entry which is preliminary data.</text>
</comment>
<protein>
    <recommendedName>
        <fullName evidence="8">Cation efflux protein transmembrane domain-containing protein</fullName>
    </recommendedName>
</protein>
<evidence type="ECO:0000256" key="7">
    <source>
        <dbReference type="SAM" id="Phobius"/>
    </source>
</evidence>
<keyword evidence="5 7" id="KW-0472">Membrane</keyword>
<evidence type="ECO:0000256" key="6">
    <source>
        <dbReference type="SAM" id="MobiDB-lite"/>
    </source>
</evidence>
<feature type="compositionally biased region" description="Basic and acidic residues" evidence="6">
    <location>
        <begin position="318"/>
        <end position="327"/>
    </location>
</feature>